<proteinExistence type="predicted"/>
<dbReference type="InterPro" id="IPR036514">
    <property type="entry name" value="SGNH_hydro_sf"/>
</dbReference>
<dbReference type="Gene3D" id="3.40.50.1110">
    <property type="entry name" value="SGNH hydrolase"/>
    <property type="match status" value="1"/>
</dbReference>
<dbReference type="Proteomes" id="UP001190700">
    <property type="component" value="Unassembled WGS sequence"/>
</dbReference>
<protein>
    <recommendedName>
        <fullName evidence="4">SGNH hydrolase-type esterase domain-containing protein</fullName>
    </recommendedName>
</protein>
<keyword evidence="3" id="KW-1185">Reference proteome</keyword>
<organism evidence="2 3">
    <name type="scientific">Cymbomonas tetramitiformis</name>
    <dbReference type="NCBI Taxonomy" id="36881"/>
    <lineage>
        <taxon>Eukaryota</taxon>
        <taxon>Viridiplantae</taxon>
        <taxon>Chlorophyta</taxon>
        <taxon>Pyramimonadophyceae</taxon>
        <taxon>Pyramimonadales</taxon>
        <taxon>Pyramimonadaceae</taxon>
        <taxon>Cymbomonas</taxon>
    </lineage>
</organism>
<sequence length="343" mass="38445">MKCSKFVCVILLSATPYTVSEPGSATRIGEQVPTTAFQNEEPCIGLSNFPEAGLQFHKLALGGASNFSKAEYFQQLRRQYGYQSGPQSRSSSVRQDGHRPLCLLASGGAEILPGTCLKAKGISYVVFIGDSLTRELSHSFDRHFKHSDWLGKSPTHKNMGAIVQSVIQQLGKACPCKGLLYINYGLHDLLHWAPVPGKPMAHWKMPFERMQALRDYLSIAQHEIERQHNNLKLIWGTTVQVHPGLMFLDPKKSDATNFTQLSFAKYWAAMDAQVAKELKVWLAPYYELSLKFSGLQCDGIHFASRMDQRANEWGCFGFQVATDVLTQQILNHFCAGRETRLCK</sequence>
<feature type="signal peptide" evidence="1">
    <location>
        <begin position="1"/>
        <end position="20"/>
    </location>
</feature>
<dbReference type="SUPFAM" id="SSF52266">
    <property type="entry name" value="SGNH hydrolase"/>
    <property type="match status" value="1"/>
</dbReference>
<dbReference type="AlphaFoldDB" id="A0AAE0GUV1"/>
<dbReference type="EMBL" id="LGRX02002622">
    <property type="protein sequence ID" value="KAK3283851.1"/>
    <property type="molecule type" value="Genomic_DNA"/>
</dbReference>
<evidence type="ECO:0000313" key="3">
    <source>
        <dbReference type="Proteomes" id="UP001190700"/>
    </source>
</evidence>
<evidence type="ECO:0000256" key="1">
    <source>
        <dbReference type="SAM" id="SignalP"/>
    </source>
</evidence>
<evidence type="ECO:0000313" key="2">
    <source>
        <dbReference type="EMBL" id="KAK3283851.1"/>
    </source>
</evidence>
<comment type="caution">
    <text evidence="2">The sequence shown here is derived from an EMBL/GenBank/DDBJ whole genome shotgun (WGS) entry which is preliminary data.</text>
</comment>
<accession>A0AAE0GUV1</accession>
<reference evidence="2 3" key="1">
    <citation type="journal article" date="2015" name="Genome Biol. Evol.">
        <title>Comparative Genomics of a Bacterivorous Green Alga Reveals Evolutionary Causalities and Consequences of Phago-Mixotrophic Mode of Nutrition.</title>
        <authorList>
            <person name="Burns J.A."/>
            <person name="Paasch A."/>
            <person name="Narechania A."/>
            <person name="Kim E."/>
        </authorList>
    </citation>
    <scope>NUCLEOTIDE SEQUENCE [LARGE SCALE GENOMIC DNA]</scope>
    <source>
        <strain evidence="2 3">PLY_AMNH</strain>
    </source>
</reference>
<gene>
    <name evidence="2" type="ORF">CYMTET_8468</name>
</gene>
<name>A0AAE0GUV1_9CHLO</name>
<feature type="chain" id="PRO_5041987648" description="SGNH hydrolase-type esterase domain-containing protein" evidence="1">
    <location>
        <begin position="21"/>
        <end position="343"/>
    </location>
</feature>
<evidence type="ECO:0008006" key="4">
    <source>
        <dbReference type="Google" id="ProtNLM"/>
    </source>
</evidence>
<keyword evidence="1" id="KW-0732">Signal</keyword>